<dbReference type="AlphaFoldDB" id="A0A2U1KAU8"/>
<organism evidence="5 6">
    <name type="scientific">Artemisia annua</name>
    <name type="common">Sweet wormwood</name>
    <dbReference type="NCBI Taxonomy" id="35608"/>
    <lineage>
        <taxon>Eukaryota</taxon>
        <taxon>Viridiplantae</taxon>
        <taxon>Streptophyta</taxon>
        <taxon>Embryophyta</taxon>
        <taxon>Tracheophyta</taxon>
        <taxon>Spermatophyta</taxon>
        <taxon>Magnoliopsida</taxon>
        <taxon>eudicotyledons</taxon>
        <taxon>Gunneridae</taxon>
        <taxon>Pentapetalae</taxon>
        <taxon>asterids</taxon>
        <taxon>campanulids</taxon>
        <taxon>Asterales</taxon>
        <taxon>Asteraceae</taxon>
        <taxon>Asteroideae</taxon>
        <taxon>Anthemideae</taxon>
        <taxon>Artemisiinae</taxon>
        <taxon>Artemisia</taxon>
    </lineage>
</organism>
<dbReference type="Gene3D" id="3.30.70.1170">
    <property type="entry name" value="Sun protein, domain 3"/>
    <property type="match status" value="1"/>
</dbReference>
<dbReference type="STRING" id="35608.A0A2U1KAU8"/>
<dbReference type="GO" id="GO:0005085">
    <property type="term" value="F:guanyl-nucleotide exchange factor activity"/>
    <property type="evidence" value="ECO:0007669"/>
    <property type="project" value="TreeGrafter"/>
</dbReference>
<dbReference type="GO" id="GO:0005851">
    <property type="term" value="C:eukaryotic translation initiation factor 2B complex"/>
    <property type="evidence" value="ECO:0007669"/>
    <property type="project" value="TreeGrafter"/>
</dbReference>
<sequence>MAFRVLDIVKKDDMIPDLLVLPPGTDLHNHPLVINGECIYAGMTSFSFSLVHYNFFGSSTCCFSHFRFQISGHRNRKCLNTELSVLIADCLILLIICREVILNLGSSRTVIEFLCATKEKKRSFQVFVAEGANVNVVKHI</sequence>
<feature type="domain" description="NOL1/NOP2/NSUN 5/7 ferredoxin-like" evidence="4">
    <location>
        <begin position="11"/>
        <end position="39"/>
    </location>
</feature>
<keyword evidence="1" id="KW-0963">Cytoplasm</keyword>
<dbReference type="Proteomes" id="UP000245207">
    <property type="component" value="Unassembled WGS sequence"/>
</dbReference>
<accession>A0A2U1KAU8</accession>
<evidence type="ECO:0000256" key="2">
    <source>
        <dbReference type="ARBA" id="ARBA00022540"/>
    </source>
</evidence>
<keyword evidence="6" id="KW-1185">Reference proteome</keyword>
<evidence type="ECO:0000256" key="1">
    <source>
        <dbReference type="ARBA" id="ARBA00022490"/>
    </source>
</evidence>
<comment type="caution">
    <text evidence="5">The sequence shown here is derived from an EMBL/GenBank/DDBJ whole genome shotgun (WGS) entry which is preliminary data.</text>
</comment>
<evidence type="ECO:0000259" key="4">
    <source>
        <dbReference type="Pfam" id="PF21148"/>
    </source>
</evidence>
<dbReference type="OrthoDB" id="435282at2759"/>
<dbReference type="EMBL" id="PKPP01024899">
    <property type="protein sequence ID" value="PWA33877.1"/>
    <property type="molecule type" value="Genomic_DNA"/>
</dbReference>
<protein>
    <recommendedName>
        <fullName evidence="4">NOL1/NOP2/NSUN 5/7 ferredoxin-like domain-containing protein</fullName>
    </recommendedName>
</protein>
<keyword evidence="3" id="KW-0648">Protein biosynthesis</keyword>
<evidence type="ECO:0000313" key="6">
    <source>
        <dbReference type="Proteomes" id="UP000245207"/>
    </source>
</evidence>
<dbReference type="InterPro" id="IPR049561">
    <property type="entry name" value="NSUN5_7_fdxn-like"/>
</dbReference>
<proteinExistence type="predicted"/>
<dbReference type="Pfam" id="PF21148">
    <property type="entry name" value="NSUN5_fdxn-like"/>
    <property type="match status" value="1"/>
</dbReference>
<gene>
    <name evidence="5" type="ORF">CTI12_AA624440</name>
</gene>
<dbReference type="GO" id="GO:0003743">
    <property type="term" value="F:translation initiation factor activity"/>
    <property type="evidence" value="ECO:0007669"/>
    <property type="project" value="UniProtKB-KW"/>
</dbReference>
<keyword evidence="2" id="KW-0396">Initiation factor</keyword>
<dbReference type="PANTHER" id="PTHR45859:SF1">
    <property type="entry name" value="TRANSLATION INITIATION FACTOR EIF-2B SUBUNIT BETA"/>
    <property type="match status" value="1"/>
</dbReference>
<evidence type="ECO:0000313" key="5">
    <source>
        <dbReference type="EMBL" id="PWA33877.1"/>
    </source>
</evidence>
<dbReference type="InterPro" id="IPR051855">
    <property type="entry name" value="eIF2B_beta_subunit"/>
</dbReference>
<name>A0A2U1KAU8_ARTAN</name>
<dbReference type="PANTHER" id="PTHR45859">
    <property type="entry name" value="TRANSLATION INITIATION FACTOR EIF-2B SUBUNIT BETA"/>
    <property type="match status" value="1"/>
</dbReference>
<reference evidence="5 6" key="1">
    <citation type="journal article" date="2018" name="Mol. Plant">
        <title>The genome of Artemisia annua provides insight into the evolution of Asteraceae family and artemisinin biosynthesis.</title>
        <authorList>
            <person name="Shen Q."/>
            <person name="Zhang L."/>
            <person name="Liao Z."/>
            <person name="Wang S."/>
            <person name="Yan T."/>
            <person name="Shi P."/>
            <person name="Liu M."/>
            <person name="Fu X."/>
            <person name="Pan Q."/>
            <person name="Wang Y."/>
            <person name="Lv Z."/>
            <person name="Lu X."/>
            <person name="Zhang F."/>
            <person name="Jiang W."/>
            <person name="Ma Y."/>
            <person name="Chen M."/>
            <person name="Hao X."/>
            <person name="Li L."/>
            <person name="Tang Y."/>
            <person name="Lv G."/>
            <person name="Zhou Y."/>
            <person name="Sun X."/>
            <person name="Brodelius P.E."/>
            <person name="Rose J.K.C."/>
            <person name="Tang K."/>
        </authorList>
    </citation>
    <scope>NUCLEOTIDE SEQUENCE [LARGE SCALE GENOMIC DNA]</scope>
    <source>
        <strain evidence="6">cv. Huhao1</strain>
        <tissue evidence="5">Leaf</tissue>
    </source>
</reference>
<evidence type="ECO:0000256" key="3">
    <source>
        <dbReference type="ARBA" id="ARBA00022917"/>
    </source>
</evidence>